<organism evidence="12 13">
    <name type="scientific">Candidatus Faecivivens stercoripullorum</name>
    <dbReference type="NCBI Taxonomy" id="2840805"/>
    <lineage>
        <taxon>Bacteria</taxon>
        <taxon>Bacillati</taxon>
        <taxon>Bacillota</taxon>
        <taxon>Clostridia</taxon>
        <taxon>Eubacteriales</taxon>
        <taxon>Oscillospiraceae</taxon>
        <taxon>Oscillospiraceae incertae sedis</taxon>
        <taxon>Candidatus Faecivivens</taxon>
    </lineage>
</organism>
<evidence type="ECO:0000256" key="10">
    <source>
        <dbReference type="SAM" id="SignalP"/>
    </source>
</evidence>
<feature type="domain" description="PBP" evidence="11">
    <location>
        <begin position="212"/>
        <end position="322"/>
    </location>
</feature>
<comment type="similarity">
    <text evidence="3">Belongs to the PstS family.</text>
</comment>
<dbReference type="EMBL" id="DVLW01000076">
    <property type="protein sequence ID" value="HIT94095.1"/>
    <property type="molecule type" value="Genomic_DNA"/>
</dbReference>
<comment type="subunit">
    <text evidence="4">The complex is composed of two ATP-binding proteins (PstB), two transmembrane proteins (PstC and PstA) and a solute-binding protein (PstS).</text>
</comment>
<keyword evidence="5" id="KW-0813">Transport</keyword>
<reference evidence="12" key="2">
    <citation type="journal article" date="2021" name="PeerJ">
        <title>Extensive microbial diversity within the chicken gut microbiome revealed by metagenomics and culture.</title>
        <authorList>
            <person name="Gilroy R."/>
            <person name="Ravi A."/>
            <person name="Getino M."/>
            <person name="Pursley I."/>
            <person name="Horton D.L."/>
            <person name="Alikhan N.F."/>
            <person name="Baker D."/>
            <person name="Gharbi K."/>
            <person name="Hall N."/>
            <person name="Watson M."/>
            <person name="Adriaenssens E.M."/>
            <person name="Foster-Nyarko E."/>
            <person name="Jarju S."/>
            <person name="Secka A."/>
            <person name="Antonio M."/>
            <person name="Oren A."/>
            <person name="Chaudhuri R.R."/>
            <person name="La Ragione R."/>
            <person name="Hildebrand F."/>
            <person name="Pallen M.J."/>
        </authorList>
    </citation>
    <scope>NUCLEOTIDE SEQUENCE</scope>
    <source>
        <strain evidence="12">ChiBcec7-5410</strain>
    </source>
</reference>
<dbReference type="GO" id="GO:0006817">
    <property type="term" value="P:phosphate ion transport"/>
    <property type="evidence" value="ECO:0007669"/>
    <property type="project" value="UniProtKB-KW"/>
</dbReference>
<evidence type="ECO:0000256" key="6">
    <source>
        <dbReference type="ARBA" id="ARBA00022729"/>
    </source>
</evidence>
<evidence type="ECO:0000256" key="7">
    <source>
        <dbReference type="ARBA" id="ARBA00023139"/>
    </source>
</evidence>
<protein>
    <submittedName>
        <fullName evidence="12">Substrate-binding domain-containing protein</fullName>
    </submittedName>
</protein>
<comment type="function">
    <text evidence="1">Part of the ABC transporter complex PstSACB involved in phosphate import.</text>
</comment>
<keyword evidence="5" id="KW-0592">Phosphate transport</keyword>
<dbReference type="AlphaFoldDB" id="A0A9D1H5I3"/>
<evidence type="ECO:0000259" key="11">
    <source>
        <dbReference type="Pfam" id="PF12849"/>
    </source>
</evidence>
<reference evidence="12" key="1">
    <citation type="submission" date="2020-10" db="EMBL/GenBank/DDBJ databases">
        <authorList>
            <person name="Gilroy R."/>
        </authorList>
    </citation>
    <scope>NUCLEOTIDE SEQUENCE</scope>
    <source>
        <strain evidence="12">ChiBcec7-5410</strain>
    </source>
</reference>
<comment type="subcellular location">
    <subcellularLocation>
        <location evidence="2">Cell membrane</location>
        <topology evidence="2">Lipid-anchor</topology>
    </subcellularLocation>
</comment>
<keyword evidence="8" id="KW-0449">Lipoprotein</keyword>
<dbReference type="Gene3D" id="3.40.190.10">
    <property type="entry name" value="Periplasmic binding protein-like II"/>
    <property type="match status" value="2"/>
</dbReference>
<dbReference type="PANTHER" id="PTHR30570">
    <property type="entry name" value="PERIPLASMIC PHOSPHATE BINDING COMPONENT OF PHOSPHATE ABC TRANSPORTER"/>
    <property type="match status" value="1"/>
</dbReference>
<keyword evidence="7" id="KW-0564">Palmitate</keyword>
<comment type="caution">
    <text evidence="12">The sequence shown here is derived from an EMBL/GenBank/DDBJ whole genome shotgun (WGS) entry which is preliminary data.</text>
</comment>
<accession>A0A9D1H5I3</accession>
<dbReference type="Proteomes" id="UP000824160">
    <property type="component" value="Unassembled WGS sequence"/>
</dbReference>
<evidence type="ECO:0000256" key="5">
    <source>
        <dbReference type="ARBA" id="ARBA00022592"/>
    </source>
</evidence>
<gene>
    <name evidence="12" type="ORF">IAC43_02810</name>
</gene>
<sequence length="325" mass="33404">MKKLILASICAAMAAVSFASCGGTSDTSSTSTSSTSSTSSTESSSSEAASESASTEESTAETGSDFDASHKINVVSREDGSGTRGAFIELMGIEQKNDAGEKMDMTTVDAQITNSTAVMMTTVAGDLYSIGYISLGSLDDSVKALQIDGVDATVDNIISGDYTVSRPFNIVTGDTLSDVAQDFYNYIMSDDGQAIISDEGYISVSSGTFETNGAEGKITVSGSSSVSPVMEKLAEAYEAVNTGATVEIQTSDSTTGVTSAMEGTCDIGMASRALKDTETGVTATEIAKDGIAVIVNLDCPVDSLSVDQIMNVYVGNTTDWSSLVG</sequence>
<dbReference type="Pfam" id="PF12849">
    <property type="entry name" value="PBP_like_2"/>
    <property type="match status" value="2"/>
</dbReference>
<evidence type="ECO:0000256" key="1">
    <source>
        <dbReference type="ARBA" id="ARBA00002841"/>
    </source>
</evidence>
<feature type="signal peptide" evidence="10">
    <location>
        <begin position="1"/>
        <end position="19"/>
    </location>
</feature>
<evidence type="ECO:0000256" key="4">
    <source>
        <dbReference type="ARBA" id="ARBA00011529"/>
    </source>
</evidence>
<feature type="region of interest" description="Disordered" evidence="9">
    <location>
        <begin position="23"/>
        <end position="75"/>
    </location>
</feature>
<feature type="compositionally biased region" description="Low complexity" evidence="9">
    <location>
        <begin position="24"/>
        <end position="62"/>
    </location>
</feature>
<dbReference type="SUPFAM" id="SSF53850">
    <property type="entry name" value="Periplasmic binding protein-like II"/>
    <property type="match status" value="2"/>
</dbReference>
<evidence type="ECO:0000256" key="8">
    <source>
        <dbReference type="ARBA" id="ARBA00023288"/>
    </source>
</evidence>
<evidence type="ECO:0000256" key="2">
    <source>
        <dbReference type="ARBA" id="ARBA00004193"/>
    </source>
</evidence>
<keyword evidence="6 10" id="KW-0732">Signal</keyword>
<feature type="chain" id="PRO_5039022012" evidence="10">
    <location>
        <begin position="20"/>
        <end position="325"/>
    </location>
</feature>
<dbReference type="InterPro" id="IPR050811">
    <property type="entry name" value="Phosphate_ABC_transporter"/>
</dbReference>
<name>A0A9D1H5I3_9FIRM</name>
<dbReference type="GO" id="GO:0005886">
    <property type="term" value="C:plasma membrane"/>
    <property type="evidence" value="ECO:0007669"/>
    <property type="project" value="UniProtKB-SubCell"/>
</dbReference>
<evidence type="ECO:0000256" key="9">
    <source>
        <dbReference type="SAM" id="MobiDB-lite"/>
    </source>
</evidence>
<dbReference type="PROSITE" id="PS51257">
    <property type="entry name" value="PROKAR_LIPOPROTEIN"/>
    <property type="match status" value="1"/>
</dbReference>
<proteinExistence type="inferred from homology"/>
<dbReference type="InterPro" id="IPR024370">
    <property type="entry name" value="PBP_domain"/>
</dbReference>
<dbReference type="PANTHER" id="PTHR30570:SF1">
    <property type="entry name" value="PHOSPHATE-BINDING PROTEIN PSTS"/>
    <property type="match status" value="1"/>
</dbReference>
<evidence type="ECO:0000313" key="12">
    <source>
        <dbReference type="EMBL" id="HIT94095.1"/>
    </source>
</evidence>
<evidence type="ECO:0000313" key="13">
    <source>
        <dbReference type="Proteomes" id="UP000824160"/>
    </source>
</evidence>
<feature type="domain" description="PBP" evidence="11">
    <location>
        <begin position="68"/>
        <end position="190"/>
    </location>
</feature>
<evidence type="ECO:0000256" key="3">
    <source>
        <dbReference type="ARBA" id="ARBA00008725"/>
    </source>
</evidence>